<dbReference type="GO" id="GO:0022857">
    <property type="term" value="F:transmembrane transporter activity"/>
    <property type="evidence" value="ECO:0007669"/>
    <property type="project" value="InterPro"/>
</dbReference>
<evidence type="ECO:0000256" key="5">
    <source>
        <dbReference type="ARBA" id="ARBA00023136"/>
    </source>
</evidence>
<evidence type="ECO:0000313" key="7">
    <source>
        <dbReference type="EMBL" id="AGQ20033.1"/>
    </source>
</evidence>
<feature type="transmembrane region" description="Helical" evidence="6">
    <location>
        <begin position="7"/>
        <end position="24"/>
    </location>
</feature>
<accession>S5DQW0</accession>
<dbReference type="Pfam" id="PF02653">
    <property type="entry name" value="BPD_transp_2"/>
    <property type="match status" value="1"/>
</dbReference>
<comment type="subcellular location">
    <subcellularLocation>
        <location evidence="1">Cell membrane</location>
        <topology evidence="1">Multi-pass membrane protein</topology>
    </subcellularLocation>
</comment>
<dbReference type="InterPro" id="IPR001851">
    <property type="entry name" value="ABC_transp_permease"/>
</dbReference>
<keyword evidence="2" id="KW-1003">Cell membrane</keyword>
<organism evidence="7">
    <name type="scientific">Candidatus Actinomarina minuta</name>
    <dbReference type="NCBI Taxonomy" id="1389454"/>
    <lineage>
        <taxon>Bacteria</taxon>
        <taxon>Bacillati</taxon>
        <taxon>Actinomycetota</taxon>
        <taxon>Actinomycetes</taxon>
        <taxon>Candidatus Actinomarinidae</taxon>
        <taxon>Candidatus Actinomarinales</taxon>
        <taxon>Candidatus Actinomarineae</taxon>
        <taxon>Candidatus Actinomarinaceae</taxon>
        <taxon>Candidatus Actinomarina</taxon>
    </lineage>
</organism>
<protein>
    <submittedName>
        <fullName evidence="7">Sugar ABC transporter permease</fullName>
    </submittedName>
</protein>
<dbReference type="GO" id="GO:0005886">
    <property type="term" value="C:plasma membrane"/>
    <property type="evidence" value="ECO:0007669"/>
    <property type="project" value="UniProtKB-SubCell"/>
</dbReference>
<dbReference type="EMBL" id="KC811149">
    <property type="protein sequence ID" value="AGQ20033.1"/>
    <property type="molecule type" value="Genomic_DNA"/>
</dbReference>
<sequence length="407" mass="43799">MINFVKKHYLIILPIVFIVLIAQMDKYDQLTTSGTFGAAIRLAIPICLAGLGGMFSERTGIVNIGLEGMMIMGTWFGAWAAWLYGPWYGILAGILGGALFGLIHAVGTVTFQVDHIVSGVAINILAAGVARFLNVVAYADQPTQSSTQSPRIDGDVGDFTLPYLSGGADTPSLFGYLQDLNYPFISDIAGLLLGATSNLSYISIFSLALIPVAAWVLWSTPFGLQMRSVGELPTGSESLGVNVYLMKYIGVMISGGFAGLAGAYLVLESSGIYREGQTAGRGFIGLASMIFGNYRPFGIFMGSGLFGYADALQLRSDDAVHGLLILISLILFIFAIKQLIEKKYINSSISIALSIGFLVWFLNSETVPSEFVYFTPHLTTLIVLSSASQKLRMPQKVGQPYRKGELN</sequence>
<dbReference type="PANTHER" id="PTHR43370:SF1">
    <property type="entry name" value="GUANOSINE ABC TRANSPORTER PERMEASE PROTEIN NUPQ"/>
    <property type="match status" value="1"/>
</dbReference>
<feature type="transmembrane region" description="Helical" evidence="6">
    <location>
        <begin position="319"/>
        <end position="337"/>
    </location>
</feature>
<feature type="transmembrane region" description="Helical" evidence="6">
    <location>
        <begin position="199"/>
        <end position="218"/>
    </location>
</feature>
<feature type="transmembrane region" description="Helical" evidence="6">
    <location>
        <begin position="62"/>
        <end position="81"/>
    </location>
</feature>
<evidence type="ECO:0000256" key="2">
    <source>
        <dbReference type="ARBA" id="ARBA00022475"/>
    </source>
</evidence>
<reference evidence="7" key="1">
    <citation type="journal article" date="2013" name="Sci. Rep.">
        <title>Metagenomics uncovers a new group of low GC and ultra-small marine Actinobacteria.</title>
        <authorList>
            <person name="Ghai R."/>
            <person name="Mizuno C.M."/>
            <person name="Picazo A."/>
            <person name="Camacho A."/>
            <person name="Rodriguez-Valera F."/>
        </authorList>
    </citation>
    <scope>NUCLEOTIDE SEQUENCE</scope>
</reference>
<keyword evidence="3 6" id="KW-0812">Transmembrane</keyword>
<proteinExistence type="predicted"/>
<name>S5DQW0_9ACTN</name>
<dbReference type="PANTHER" id="PTHR43370">
    <property type="entry name" value="SUGAR ABC TRANSPORTER INTEGRAL MEMBRANE PROTEIN-RELATED"/>
    <property type="match status" value="1"/>
</dbReference>
<feature type="transmembrane region" description="Helical" evidence="6">
    <location>
        <begin position="36"/>
        <end position="55"/>
    </location>
</feature>
<evidence type="ECO:0000256" key="1">
    <source>
        <dbReference type="ARBA" id="ARBA00004651"/>
    </source>
</evidence>
<dbReference type="CDD" id="cd06580">
    <property type="entry name" value="TM_PBP1_transp_TpRbsC_like"/>
    <property type="match status" value="1"/>
</dbReference>
<evidence type="ECO:0000256" key="4">
    <source>
        <dbReference type="ARBA" id="ARBA00022989"/>
    </source>
</evidence>
<keyword evidence="4 6" id="KW-1133">Transmembrane helix</keyword>
<evidence type="ECO:0000256" key="6">
    <source>
        <dbReference type="SAM" id="Phobius"/>
    </source>
</evidence>
<feature type="transmembrane region" description="Helical" evidence="6">
    <location>
        <begin position="248"/>
        <end position="267"/>
    </location>
</feature>
<keyword evidence="5 6" id="KW-0472">Membrane</keyword>
<feature type="transmembrane region" description="Helical" evidence="6">
    <location>
        <begin position="344"/>
        <end position="362"/>
    </location>
</feature>
<evidence type="ECO:0000256" key="3">
    <source>
        <dbReference type="ARBA" id="ARBA00022692"/>
    </source>
</evidence>
<feature type="transmembrane region" description="Helical" evidence="6">
    <location>
        <begin position="279"/>
        <end position="299"/>
    </location>
</feature>
<dbReference type="AlphaFoldDB" id="S5DQW0"/>
<feature type="transmembrane region" description="Helical" evidence="6">
    <location>
        <begin position="374"/>
        <end position="393"/>
    </location>
</feature>
<feature type="transmembrane region" description="Helical" evidence="6">
    <location>
        <begin position="87"/>
        <end position="106"/>
    </location>
</feature>